<name>A0A7W5GBW8_9BACL</name>
<feature type="domain" description="Glycosyl transferase family 28 C-terminal" evidence="5">
    <location>
        <begin position="211"/>
        <end position="353"/>
    </location>
</feature>
<dbReference type="PANTHER" id="PTHR43025">
    <property type="entry name" value="MONOGALACTOSYLDIACYLGLYCEROL SYNTHASE"/>
    <property type="match status" value="1"/>
</dbReference>
<comment type="similarity">
    <text evidence="2">Belongs to the glycosyltransferase 28 family.</text>
</comment>
<dbReference type="EMBL" id="JACHXW010000009">
    <property type="protein sequence ID" value="MBB3153372.1"/>
    <property type="molecule type" value="Genomic_DNA"/>
</dbReference>
<dbReference type="RefSeq" id="WP_183564769.1">
    <property type="nucleotide sequence ID" value="NZ_CBCSLB010000030.1"/>
</dbReference>
<sequence length="387" mass="43206">MIHFESNPQPKMLILYASYGDGHLQVARALKSAMEELGNFRTVMIDLMAESHPWLNEMTRRFYLKSYTNMPSLYGWMYDFTKPMKHDSWFGGLLHSFGKDKIKRILLAEQPDIVVHTFPSFALPELKRSNGFHPPSYAVITDFDLHCRWVHPSIDRYYVATEDLKQELAKLGISNQAVQVTGIPLKRGFRAAVPSTELYHRYNLNPNNPIILIMAGAQGVMPDAAPICSMLLDDAHVQVVLVCGRNLPLKNTIQQLFQHHSGKSRLCVLGYVDAIHELMALSDCLVTKPGGVTLSEGITAGLPLFIYRPVPGQEKQNAQYLAAKGAASISYEAAELASQILKLVHDPLRLTNSKLSIKRLPSSQTAADSIVLDILSNIRIIEKASTL</sequence>
<evidence type="ECO:0000313" key="7">
    <source>
        <dbReference type="EMBL" id="MBB3153372.1"/>
    </source>
</evidence>
<evidence type="ECO:0000313" key="8">
    <source>
        <dbReference type="Proteomes" id="UP000518605"/>
    </source>
</evidence>
<dbReference type="SUPFAM" id="SSF53756">
    <property type="entry name" value="UDP-Glycosyltransferase/glycogen phosphorylase"/>
    <property type="match status" value="1"/>
</dbReference>
<organism evidence="7 8">
    <name type="scientific">Paenibacillus endophyticus</name>
    <dbReference type="NCBI Taxonomy" id="1294268"/>
    <lineage>
        <taxon>Bacteria</taxon>
        <taxon>Bacillati</taxon>
        <taxon>Bacillota</taxon>
        <taxon>Bacilli</taxon>
        <taxon>Bacillales</taxon>
        <taxon>Paenibacillaceae</taxon>
        <taxon>Paenibacillus</taxon>
    </lineage>
</organism>
<keyword evidence="8" id="KW-1185">Reference proteome</keyword>
<reference evidence="7 8" key="1">
    <citation type="submission" date="2020-08" db="EMBL/GenBank/DDBJ databases">
        <title>Genomic Encyclopedia of Type Strains, Phase III (KMG-III): the genomes of soil and plant-associated and newly described type strains.</title>
        <authorList>
            <person name="Whitman W."/>
        </authorList>
    </citation>
    <scope>NUCLEOTIDE SEQUENCE [LARGE SCALE GENOMIC DNA]</scope>
    <source>
        <strain evidence="7 8">CECT 8234</strain>
    </source>
</reference>
<proteinExistence type="inferred from homology"/>
<evidence type="ECO:0000259" key="6">
    <source>
        <dbReference type="Pfam" id="PF06925"/>
    </source>
</evidence>
<dbReference type="AlphaFoldDB" id="A0A7W5GBW8"/>
<evidence type="ECO:0000256" key="4">
    <source>
        <dbReference type="ARBA" id="ARBA00022679"/>
    </source>
</evidence>
<dbReference type="GO" id="GO:0016020">
    <property type="term" value="C:membrane"/>
    <property type="evidence" value="ECO:0007669"/>
    <property type="project" value="UniProtKB-SubCell"/>
</dbReference>
<evidence type="ECO:0000256" key="3">
    <source>
        <dbReference type="ARBA" id="ARBA00022676"/>
    </source>
</evidence>
<feature type="domain" description="Diacylglycerol glucosyltransferase N-terminal" evidence="6">
    <location>
        <begin position="23"/>
        <end position="184"/>
    </location>
</feature>
<accession>A0A7W5GBW8</accession>
<comment type="caution">
    <text evidence="7">The sequence shown here is derived from an EMBL/GenBank/DDBJ whole genome shotgun (WGS) entry which is preliminary data.</text>
</comment>
<keyword evidence="4 7" id="KW-0808">Transferase</keyword>
<dbReference type="GO" id="GO:0016758">
    <property type="term" value="F:hexosyltransferase activity"/>
    <property type="evidence" value="ECO:0007669"/>
    <property type="project" value="InterPro"/>
</dbReference>
<gene>
    <name evidence="7" type="ORF">FHS16_003434</name>
</gene>
<dbReference type="Gene3D" id="3.40.50.2000">
    <property type="entry name" value="Glycogen Phosphorylase B"/>
    <property type="match status" value="1"/>
</dbReference>
<dbReference type="Pfam" id="PF04101">
    <property type="entry name" value="Glyco_tran_28_C"/>
    <property type="match status" value="1"/>
</dbReference>
<comment type="subcellular location">
    <subcellularLocation>
        <location evidence="1">Membrane</location>
    </subcellularLocation>
</comment>
<dbReference type="Pfam" id="PF06925">
    <property type="entry name" value="MGDG_synth"/>
    <property type="match status" value="1"/>
</dbReference>
<protein>
    <submittedName>
        <fullName evidence="7">Processive 1,2-diacylglycerol beta-glucosyltransferase</fullName>
        <ecNumber evidence="7">2.4.1.315</ecNumber>
    </submittedName>
</protein>
<dbReference type="EC" id="2.4.1.315" evidence="7"/>
<dbReference type="InterPro" id="IPR007235">
    <property type="entry name" value="Glyco_trans_28_C"/>
</dbReference>
<evidence type="ECO:0000256" key="1">
    <source>
        <dbReference type="ARBA" id="ARBA00004370"/>
    </source>
</evidence>
<evidence type="ECO:0000256" key="2">
    <source>
        <dbReference type="ARBA" id="ARBA00006962"/>
    </source>
</evidence>
<dbReference type="InterPro" id="IPR009695">
    <property type="entry name" value="Diacylglyc_glucosyltr_N"/>
</dbReference>
<keyword evidence="3 7" id="KW-0328">Glycosyltransferase</keyword>
<dbReference type="InterPro" id="IPR050519">
    <property type="entry name" value="Glycosyltransf_28_UgtP"/>
</dbReference>
<dbReference type="PANTHER" id="PTHR43025:SF3">
    <property type="entry name" value="MONOGALACTOSYLDIACYLGLYCEROL SYNTHASE 1, CHLOROPLASTIC"/>
    <property type="match status" value="1"/>
</dbReference>
<evidence type="ECO:0000259" key="5">
    <source>
        <dbReference type="Pfam" id="PF04101"/>
    </source>
</evidence>
<dbReference type="Proteomes" id="UP000518605">
    <property type="component" value="Unassembled WGS sequence"/>
</dbReference>
<dbReference type="GO" id="GO:0009247">
    <property type="term" value="P:glycolipid biosynthetic process"/>
    <property type="evidence" value="ECO:0007669"/>
    <property type="project" value="InterPro"/>
</dbReference>